<keyword evidence="2" id="KW-0378">Hydrolase</keyword>
<dbReference type="GO" id="GO:0004040">
    <property type="term" value="F:amidase activity"/>
    <property type="evidence" value="ECO:0007669"/>
    <property type="project" value="InterPro"/>
</dbReference>
<evidence type="ECO:0000313" key="3">
    <source>
        <dbReference type="Proteomes" id="UP000095553"/>
    </source>
</evidence>
<dbReference type="Proteomes" id="UP000095553">
    <property type="component" value="Unassembled WGS sequence"/>
</dbReference>
<dbReference type="EMBL" id="CYXY01000019">
    <property type="protein sequence ID" value="CUN12323.1"/>
    <property type="molecule type" value="Genomic_DNA"/>
</dbReference>
<dbReference type="InterPro" id="IPR036582">
    <property type="entry name" value="Mao_N_sf"/>
</dbReference>
<accession>A0A173UB81</accession>
<gene>
    <name evidence="2" type="primary">lytD_2</name>
    <name evidence="2" type="ORF">ERS852571_02667</name>
</gene>
<sequence length="448" mass="50396">MYYKKILTAALTVSCIGGIVPANSVQAASLKIRYSGKTRYYKGKQLHVSYANKNLSSKYVGIQINKVNMIPYYDYLVKQGPKVKRTYSKSSGKLILKNGDDTLTAYVGKRTYYLNGVKKTFSVAPTKVKYYKTKKTIILIPANAIVKGLGLNYKYSSSSKRIYITQPVIPSDSTTQVQTQPSGSVQYTNYNKSLSAYVTAEKKQHPTYGGKSISTSTYTSYVDPSKDTTNNFQFLTLDTYREVDPTAYNNLLNSKLRSNSVLRNKGNVLIAAAKQYNIDPVYLLCQTILETGYGTSILSQGKAITTVVSGSSVVRDSSGNVTGFKTVNGKYITSTISKKMVYNLYGIKAYDSNPQLCGFSYAYYQGWTSVDAAIYGAAKYVSQDYIHNQTYHQNTLYKFRYNPNINYLWHEYATDPSYAKQIATIMYDQFRSVYRSDVSFTYDKPHFN</sequence>
<dbReference type="Pfam" id="PF01832">
    <property type="entry name" value="Glucosaminidase"/>
    <property type="match status" value="1"/>
</dbReference>
<dbReference type="RefSeq" id="WP_055073312.1">
    <property type="nucleotide sequence ID" value="NZ_CYXY01000019.1"/>
</dbReference>
<name>A0A173UB81_ANAHA</name>
<keyword evidence="2" id="KW-0326">Glycosidase</keyword>
<dbReference type="SMART" id="SM00047">
    <property type="entry name" value="LYZ2"/>
    <property type="match status" value="1"/>
</dbReference>
<dbReference type="InterPro" id="IPR002901">
    <property type="entry name" value="MGlyc_endo_b_GlcNAc-like_dom"/>
</dbReference>
<protein>
    <submittedName>
        <fullName evidence="2">Beta-N-acetylglucosaminidase</fullName>
        <ecNumber evidence="2">3.2.1.96</ecNumber>
    </submittedName>
</protein>
<reference evidence="2 3" key="1">
    <citation type="submission" date="2015-09" db="EMBL/GenBank/DDBJ databases">
        <authorList>
            <consortium name="Pathogen Informatics"/>
        </authorList>
    </citation>
    <scope>NUCLEOTIDE SEQUENCE [LARGE SCALE GENOMIC DNA]</scope>
    <source>
        <strain evidence="2 3">2789STDY5834959</strain>
    </source>
</reference>
<dbReference type="Gene3D" id="1.10.530.10">
    <property type="match status" value="1"/>
</dbReference>
<dbReference type="SUPFAM" id="SSF55383">
    <property type="entry name" value="Copper amine oxidase, domain N"/>
    <property type="match status" value="1"/>
</dbReference>
<dbReference type="AlphaFoldDB" id="A0A173UB81"/>
<evidence type="ECO:0000313" key="2">
    <source>
        <dbReference type="EMBL" id="CUN12323.1"/>
    </source>
</evidence>
<proteinExistence type="predicted"/>
<dbReference type="EC" id="3.2.1.96" evidence="2"/>
<dbReference type="GO" id="GO:0033925">
    <property type="term" value="F:mannosyl-glycoprotein endo-beta-N-acetylglucosaminidase activity"/>
    <property type="evidence" value="ECO:0007669"/>
    <property type="project" value="UniProtKB-EC"/>
</dbReference>
<evidence type="ECO:0000259" key="1">
    <source>
        <dbReference type="SMART" id="SM00047"/>
    </source>
</evidence>
<dbReference type="Pfam" id="PF07833">
    <property type="entry name" value="Cu_amine_oxidN1"/>
    <property type="match status" value="1"/>
</dbReference>
<feature type="domain" description="Mannosyl-glycoprotein endo-beta-N-acetylglucosamidase-like" evidence="1">
    <location>
        <begin position="255"/>
        <end position="437"/>
    </location>
</feature>
<organism evidence="2 3">
    <name type="scientific">Anaerostipes hadrus</name>
    <dbReference type="NCBI Taxonomy" id="649756"/>
    <lineage>
        <taxon>Bacteria</taxon>
        <taxon>Bacillati</taxon>
        <taxon>Bacillota</taxon>
        <taxon>Clostridia</taxon>
        <taxon>Lachnospirales</taxon>
        <taxon>Lachnospiraceae</taxon>
        <taxon>Anaerostipes</taxon>
    </lineage>
</organism>
<dbReference type="InterPro" id="IPR012854">
    <property type="entry name" value="Cu_amine_oxidase-like_N"/>
</dbReference>